<dbReference type="AlphaFoldDB" id="A0A6I1GGK6"/>
<dbReference type="RefSeq" id="WP_152234970.1">
    <property type="nucleotide sequence ID" value="NZ_JBHSKZ010000012.1"/>
</dbReference>
<keyword evidence="4" id="KW-1185">Reference proteome</keyword>
<name>A0A6I1GGK6_9BIFI</name>
<gene>
    <name evidence="3" type="ORF">F7D09_1665</name>
</gene>
<dbReference type="EMBL" id="WBVT01000030">
    <property type="protein sequence ID" value="KAB7789822.1"/>
    <property type="molecule type" value="Genomic_DNA"/>
</dbReference>
<evidence type="ECO:0000256" key="1">
    <source>
        <dbReference type="SAM" id="MobiDB-lite"/>
    </source>
</evidence>
<proteinExistence type="predicted"/>
<sequence>MGPAAGDGPDAPPDDDTLRPPPPPVRLTPQLACNPQTGMAVLWYIAEHAPELRRWIVVNPRADAALLEYIAQAGGPGVNRALTILLDGLR</sequence>
<dbReference type="Proteomes" id="UP000441772">
    <property type="component" value="Unassembled WGS sequence"/>
</dbReference>
<feature type="domain" description="Leucine rich repeat variant" evidence="2">
    <location>
        <begin position="27"/>
        <end position="83"/>
    </location>
</feature>
<organism evidence="3 4">
    <name type="scientific">Bifidobacterium leontopitheci</name>
    <dbReference type="NCBI Taxonomy" id="2650774"/>
    <lineage>
        <taxon>Bacteria</taxon>
        <taxon>Bacillati</taxon>
        <taxon>Actinomycetota</taxon>
        <taxon>Actinomycetes</taxon>
        <taxon>Bifidobacteriales</taxon>
        <taxon>Bifidobacteriaceae</taxon>
        <taxon>Bifidobacterium</taxon>
    </lineage>
</organism>
<evidence type="ECO:0000259" key="2">
    <source>
        <dbReference type="Pfam" id="PF25591"/>
    </source>
</evidence>
<evidence type="ECO:0000313" key="4">
    <source>
        <dbReference type="Proteomes" id="UP000441772"/>
    </source>
</evidence>
<accession>A0A6I1GGK6</accession>
<protein>
    <recommendedName>
        <fullName evidence="2">Leucine rich repeat variant domain-containing protein</fullName>
    </recommendedName>
</protein>
<evidence type="ECO:0000313" key="3">
    <source>
        <dbReference type="EMBL" id="KAB7789822.1"/>
    </source>
</evidence>
<feature type="region of interest" description="Disordered" evidence="1">
    <location>
        <begin position="1"/>
        <end position="31"/>
    </location>
</feature>
<dbReference type="InterPro" id="IPR057893">
    <property type="entry name" value="LRV_2"/>
</dbReference>
<dbReference type="Pfam" id="PF25591">
    <property type="entry name" value="LRV_2"/>
    <property type="match status" value="1"/>
</dbReference>
<comment type="caution">
    <text evidence="3">The sequence shown here is derived from an EMBL/GenBank/DDBJ whole genome shotgun (WGS) entry which is preliminary data.</text>
</comment>
<reference evidence="3 4" key="1">
    <citation type="submission" date="2019-09" db="EMBL/GenBank/DDBJ databases">
        <title>Characterization of the phylogenetic diversity of two novel species belonging to the genus Bifidobacterium: Bifidobacterium cebidarum sp. nov. and Bifidobacterium leontopitheci sp. nov.</title>
        <authorList>
            <person name="Lugli G.A."/>
            <person name="Duranti S."/>
            <person name="Milani C."/>
            <person name="Turroni F."/>
            <person name="Ventura M."/>
        </authorList>
    </citation>
    <scope>NUCLEOTIDE SEQUENCE [LARGE SCALE GENOMIC DNA]</scope>
    <source>
        <strain evidence="3 4">LMG 31471</strain>
    </source>
</reference>